<dbReference type="GO" id="GO:0005737">
    <property type="term" value="C:cytoplasm"/>
    <property type="evidence" value="ECO:0007669"/>
    <property type="project" value="TreeGrafter"/>
</dbReference>
<dbReference type="Proteomes" id="UP000323844">
    <property type="component" value="Chromosome"/>
</dbReference>
<dbReference type="Pfam" id="PF13242">
    <property type="entry name" value="Hydrolase_like"/>
    <property type="match status" value="1"/>
</dbReference>
<proteinExistence type="predicted"/>
<dbReference type="PANTHER" id="PTHR19288">
    <property type="entry name" value="4-NITROPHENYLPHOSPHATASE-RELATED"/>
    <property type="match status" value="1"/>
</dbReference>
<dbReference type="NCBIfam" id="TIGR01460">
    <property type="entry name" value="HAD-SF-IIA"/>
    <property type="match status" value="1"/>
</dbReference>
<dbReference type="Gene3D" id="3.40.50.1000">
    <property type="entry name" value="HAD superfamily/HAD-like"/>
    <property type="match status" value="2"/>
</dbReference>
<dbReference type="OrthoDB" id="9791073at2"/>
<keyword evidence="2" id="KW-1185">Reference proteome</keyword>
<accession>A0A5C0UK49</accession>
<keyword evidence="1" id="KW-0378">Hydrolase</keyword>
<evidence type="ECO:0000313" key="2">
    <source>
        <dbReference type="Proteomes" id="UP000323844"/>
    </source>
</evidence>
<dbReference type="InterPro" id="IPR006357">
    <property type="entry name" value="HAD-SF_hydro_IIA"/>
</dbReference>
<dbReference type="GO" id="GO:0016791">
    <property type="term" value="F:phosphatase activity"/>
    <property type="evidence" value="ECO:0007669"/>
    <property type="project" value="TreeGrafter"/>
</dbReference>
<dbReference type="EMBL" id="CP043312">
    <property type="protein sequence ID" value="QEK39812.1"/>
    <property type="molecule type" value="Genomic_DNA"/>
</dbReference>
<dbReference type="AlphaFoldDB" id="A0A5C0UK49"/>
<evidence type="ECO:0000313" key="1">
    <source>
        <dbReference type="EMBL" id="QEK39812.1"/>
    </source>
</evidence>
<dbReference type="Pfam" id="PF13344">
    <property type="entry name" value="Hydrolase_6"/>
    <property type="match status" value="1"/>
</dbReference>
<protein>
    <submittedName>
        <fullName evidence="1">TIGR01459 family HAD-type hydrolase</fullName>
    </submittedName>
</protein>
<dbReference type="InterPro" id="IPR036412">
    <property type="entry name" value="HAD-like_sf"/>
</dbReference>
<dbReference type="SUPFAM" id="SSF56784">
    <property type="entry name" value="HAD-like"/>
    <property type="match status" value="1"/>
</dbReference>
<dbReference type="NCBIfam" id="TIGR01459">
    <property type="entry name" value="HAD-SF-IIA-hyp4"/>
    <property type="match status" value="1"/>
</dbReference>
<name>A0A5C0UK49_9RICK</name>
<organism evidence="1 2">
    <name type="scientific">Candidatus Sneabacter namystus</name>
    <dbReference type="NCBI Taxonomy" id="2601646"/>
    <lineage>
        <taxon>Bacteria</taxon>
        <taxon>Pseudomonadati</taxon>
        <taxon>Pseudomonadota</taxon>
        <taxon>Alphaproteobacteria</taxon>
        <taxon>Rickettsiales</taxon>
        <taxon>Rickettsiaceae</taxon>
        <taxon>Rickettsieae</taxon>
        <taxon>Candidatus Sneabacter</taxon>
    </lineage>
</organism>
<dbReference type="PANTHER" id="PTHR19288:SF90">
    <property type="entry name" value="OS08G0542600 PROTEIN"/>
    <property type="match status" value="1"/>
</dbReference>
<dbReference type="InterPro" id="IPR023214">
    <property type="entry name" value="HAD_sf"/>
</dbReference>
<dbReference type="RefSeq" id="WP_148952173.1">
    <property type="nucleotide sequence ID" value="NZ_CP043312.1"/>
</dbReference>
<dbReference type="KEGG" id="snay:FZC37_02660"/>
<gene>
    <name evidence="1" type="ORF">FZC37_02660</name>
</gene>
<sequence>MVYSLDKVLQITDLSKHYDAILFDVWGVILDETESILPSVVDTINTLIKEKYVYFVSNAPIQSNILAKFLLKEGINVSADHVITSGQMSRDLLFDPEYQKSIFGCTKSQVNIYRIHYDSPYRCLFDDLAVNYVEDIAMADLILVTVRSQKPEVECKEIVTLYKKALQLNVPVLCVNPDLHVRGKDGNAYCSGYFSNLYKEMGGRVFFIGKPYPAIYNKVFISGGLSKEKHKVLMVGDTLTTDIKGGIDVGISTALVLTGNVATAIGQDSQDVDVLHKVRLHCQLHDIFPNYLVSLL</sequence>
<dbReference type="InterPro" id="IPR006356">
    <property type="entry name" value="HAD-SF_hydro_IIA_hyp3"/>
</dbReference>
<reference evidence="1 2" key="1">
    <citation type="submission" date="2019-08" db="EMBL/GenBank/DDBJ databases">
        <title>Highly reduced genomes of protist endosymbionts show evolutionary convergence.</title>
        <authorList>
            <person name="George E."/>
            <person name="Husnik F."/>
            <person name="Tashyreva D."/>
            <person name="Prokopchuk G."/>
            <person name="Horak A."/>
            <person name="Kwong W.K."/>
            <person name="Lukes J."/>
            <person name="Keeling P.J."/>
        </authorList>
    </citation>
    <scope>NUCLEOTIDE SEQUENCE [LARGE SCALE GENOMIC DNA]</scope>
    <source>
        <strain evidence="1">1621</strain>
    </source>
</reference>